<dbReference type="PROSITE" id="PS00444">
    <property type="entry name" value="POLYPRENYL_SYNTHASE_2"/>
    <property type="match status" value="1"/>
</dbReference>
<dbReference type="EMBL" id="CM001376">
    <property type="protein sequence ID" value="EHM13099.1"/>
    <property type="molecule type" value="Genomic_DNA"/>
</dbReference>
<dbReference type="GO" id="GO:0016114">
    <property type="term" value="P:terpenoid biosynthetic process"/>
    <property type="evidence" value="ECO:0007669"/>
    <property type="project" value="UniProtKB-ARBA"/>
</dbReference>
<accession>H0UK90</accession>
<dbReference type="OrthoDB" id="9805316at2"/>
<protein>
    <submittedName>
        <fullName evidence="8">Geranylgeranyl pyrophosphate synthase</fullName>
    </submittedName>
</protein>
<dbReference type="GO" id="GO:0046872">
    <property type="term" value="F:metal ion binding"/>
    <property type="evidence" value="ECO:0007669"/>
    <property type="project" value="UniProtKB-KW"/>
</dbReference>
<keyword evidence="3 7" id="KW-0808">Transferase</keyword>
<dbReference type="Proteomes" id="UP000003806">
    <property type="component" value="Chromosome"/>
</dbReference>
<keyword evidence="6" id="KW-0414">Isoprene biosynthesis</keyword>
<dbReference type="PANTHER" id="PTHR43281">
    <property type="entry name" value="FARNESYL DIPHOSPHATE SYNTHASE"/>
    <property type="match status" value="1"/>
</dbReference>
<organism evidence="8 9">
    <name type="scientific">Jonquetella anthropi DSM 22815</name>
    <dbReference type="NCBI Taxonomy" id="885272"/>
    <lineage>
        <taxon>Bacteria</taxon>
        <taxon>Thermotogati</taxon>
        <taxon>Synergistota</taxon>
        <taxon>Synergistia</taxon>
        <taxon>Synergistales</taxon>
        <taxon>Dethiosulfovibrionaceae</taxon>
        <taxon>Jonquetella</taxon>
    </lineage>
</organism>
<dbReference type="STRING" id="885272.JonanDRAFT_0713"/>
<dbReference type="PANTHER" id="PTHR43281:SF1">
    <property type="entry name" value="FARNESYL DIPHOSPHATE SYNTHASE"/>
    <property type="match status" value="1"/>
</dbReference>
<dbReference type="GO" id="GO:0004659">
    <property type="term" value="F:prenyltransferase activity"/>
    <property type="evidence" value="ECO:0007669"/>
    <property type="project" value="InterPro"/>
</dbReference>
<evidence type="ECO:0000256" key="7">
    <source>
        <dbReference type="RuleBase" id="RU004466"/>
    </source>
</evidence>
<keyword evidence="5" id="KW-0460">Magnesium</keyword>
<dbReference type="PROSITE" id="PS00723">
    <property type="entry name" value="POLYPRENYL_SYNTHASE_1"/>
    <property type="match status" value="1"/>
</dbReference>
<dbReference type="AlphaFoldDB" id="H0UK90"/>
<evidence type="ECO:0000256" key="1">
    <source>
        <dbReference type="ARBA" id="ARBA00001946"/>
    </source>
</evidence>
<evidence type="ECO:0000256" key="3">
    <source>
        <dbReference type="ARBA" id="ARBA00022679"/>
    </source>
</evidence>
<dbReference type="NCBIfam" id="NF045485">
    <property type="entry name" value="FPPsyn"/>
    <property type="match status" value="1"/>
</dbReference>
<dbReference type="InterPro" id="IPR053378">
    <property type="entry name" value="Prenyl_diphosphate_synthase"/>
</dbReference>
<sequence length="299" mass="32471">MAQKFEDLLAVRSEWFTNRMKSFLNARPDNVPPRLWEAMCYSLEAGGKRIRPVLCQEGARLAGVKAEDTFPMALALEMVHTASLIHDDLPCMDNDSLRRGKPTNHSVFGESLALLAGDALLCFGFQTALEGLKARKIETKRVVRAMELFASALGPQGMCGGQTLDTDLQSRASCDLPFVQSMASGKTMALIRCSVLCGLCLGERGDALTERLDEYGRRLGLAFQIADDLLDATATTEEAGKTTGKDEEQDKATFVCVLGVDGAKARLKEETDAAVAAVKDLPSPDFLIGLAKYLESRSK</sequence>
<dbReference type="FunFam" id="1.10.600.10:FF:000001">
    <property type="entry name" value="Geranylgeranyl diphosphate synthase"/>
    <property type="match status" value="1"/>
</dbReference>
<evidence type="ECO:0000256" key="6">
    <source>
        <dbReference type="ARBA" id="ARBA00023229"/>
    </source>
</evidence>
<evidence type="ECO:0000256" key="5">
    <source>
        <dbReference type="ARBA" id="ARBA00022842"/>
    </source>
</evidence>
<name>H0UK90_9BACT</name>
<dbReference type="RefSeq" id="WP_008522804.1">
    <property type="nucleotide sequence ID" value="NZ_CM001376.1"/>
</dbReference>
<evidence type="ECO:0000313" key="9">
    <source>
        <dbReference type="Proteomes" id="UP000003806"/>
    </source>
</evidence>
<evidence type="ECO:0000313" key="8">
    <source>
        <dbReference type="EMBL" id="EHM13099.1"/>
    </source>
</evidence>
<dbReference type="eggNOG" id="COG0142">
    <property type="taxonomic scope" value="Bacteria"/>
</dbReference>
<dbReference type="InterPro" id="IPR033749">
    <property type="entry name" value="Polyprenyl_synt_CS"/>
</dbReference>
<comment type="similarity">
    <text evidence="2 7">Belongs to the FPP/GGPP synthase family.</text>
</comment>
<keyword evidence="9" id="KW-1185">Reference proteome</keyword>
<dbReference type="Pfam" id="PF00348">
    <property type="entry name" value="polyprenyl_synt"/>
    <property type="match status" value="1"/>
</dbReference>
<dbReference type="Gene3D" id="1.10.600.10">
    <property type="entry name" value="Farnesyl Diphosphate Synthase"/>
    <property type="match status" value="1"/>
</dbReference>
<dbReference type="CDD" id="cd00685">
    <property type="entry name" value="Trans_IPPS_HT"/>
    <property type="match status" value="1"/>
</dbReference>
<dbReference type="SFLD" id="SFLDS00005">
    <property type="entry name" value="Isoprenoid_Synthase_Type_I"/>
    <property type="match status" value="1"/>
</dbReference>
<keyword evidence="4" id="KW-0479">Metal-binding</keyword>
<reference evidence="8 9" key="1">
    <citation type="submission" date="2011-11" db="EMBL/GenBank/DDBJ databases">
        <title>The Noncontiguous Finished genome of Jonquetella anthropi DSM 22815.</title>
        <authorList>
            <consortium name="US DOE Joint Genome Institute (JGI-PGF)"/>
            <person name="Lucas S."/>
            <person name="Copeland A."/>
            <person name="Lapidus A."/>
            <person name="Glavina del Rio T."/>
            <person name="Dalin E."/>
            <person name="Tice H."/>
            <person name="Bruce D."/>
            <person name="Goodwin L."/>
            <person name="Pitluck S."/>
            <person name="Peters L."/>
            <person name="Mikhailova N."/>
            <person name="Held B."/>
            <person name="Kyrpides N."/>
            <person name="Mavromatis K."/>
            <person name="Ivanova N."/>
            <person name="Markowitz V."/>
            <person name="Cheng J.-F."/>
            <person name="Hugenholtz P."/>
            <person name="Woyke T."/>
            <person name="Wu D."/>
            <person name="Gronow S."/>
            <person name="Wellnitz S."/>
            <person name="Brambilla E."/>
            <person name="Klenk H.-P."/>
            <person name="Eisen J.A."/>
        </authorList>
    </citation>
    <scope>NUCLEOTIDE SEQUENCE [LARGE SCALE GENOMIC DNA]</scope>
    <source>
        <strain evidence="8 9">DSM 22815</strain>
    </source>
</reference>
<dbReference type="GO" id="GO:0005737">
    <property type="term" value="C:cytoplasm"/>
    <property type="evidence" value="ECO:0007669"/>
    <property type="project" value="UniProtKB-ARBA"/>
</dbReference>
<proteinExistence type="inferred from homology"/>
<dbReference type="SFLD" id="SFLDG01017">
    <property type="entry name" value="Polyprenyl_Transferase_Like"/>
    <property type="match status" value="1"/>
</dbReference>
<evidence type="ECO:0000256" key="2">
    <source>
        <dbReference type="ARBA" id="ARBA00006706"/>
    </source>
</evidence>
<comment type="cofactor">
    <cofactor evidence="1">
        <name>Mg(2+)</name>
        <dbReference type="ChEBI" id="CHEBI:18420"/>
    </cofactor>
</comment>
<gene>
    <name evidence="8" type="ORF">JonanDRAFT_0713</name>
</gene>
<dbReference type="InterPro" id="IPR000092">
    <property type="entry name" value="Polyprenyl_synt"/>
</dbReference>
<evidence type="ECO:0000256" key="4">
    <source>
        <dbReference type="ARBA" id="ARBA00022723"/>
    </source>
</evidence>
<dbReference type="InterPro" id="IPR008949">
    <property type="entry name" value="Isoprenoid_synthase_dom_sf"/>
</dbReference>
<dbReference type="SUPFAM" id="SSF48576">
    <property type="entry name" value="Terpenoid synthases"/>
    <property type="match status" value="1"/>
</dbReference>
<dbReference type="HOGENOM" id="CLU_014015_0_0_0"/>